<feature type="domain" description="PPM-type phosphatase" evidence="11">
    <location>
        <begin position="23"/>
        <end position="334"/>
    </location>
</feature>
<dbReference type="InterPro" id="IPR036457">
    <property type="entry name" value="PPM-type-like_dom_sf"/>
</dbReference>
<evidence type="ECO:0000256" key="10">
    <source>
        <dbReference type="SAM" id="MobiDB-lite"/>
    </source>
</evidence>
<dbReference type="InParanoid" id="A7SXS4"/>
<gene>
    <name evidence="12" type="ORF">NEMVEDRAFT_v1g137089</name>
</gene>
<accession>A7SXS4</accession>
<evidence type="ECO:0000256" key="5">
    <source>
        <dbReference type="ARBA" id="ARBA00022801"/>
    </source>
</evidence>
<dbReference type="Pfam" id="PF00481">
    <property type="entry name" value="PP2C"/>
    <property type="match status" value="2"/>
</dbReference>
<dbReference type="Gene3D" id="3.60.40.10">
    <property type="entry name" value="PPM-type phosphatase domain"/>
    <property type="match status" value="1"/>
</dbReference>
<dbReference type="GO" id="GO:0046872">
    <property type="term" value="F:metal ion binding"/>
    <property type="evidence" value="ECO:0007669"/>
    <property type="project" value="UniProtKB-KW"/>
</dbReference>
<dbReference type="HOGENOM" id="CLU_013173_4_1_1"/>
<evidence type="ECO:0000256" key="4">
    <source>
        <dbReference type="ARBA" id="ARBA00022723"/>
    </source>
</evidence>
<evidence type="ECO:0000313" key="12">
    <source>
        <dbReference type="EMBL" id="EDO31490.1"/>
    </source>
</evidence>
<evidence type="ECO:0000256" key="2">
    <source>
        <dbReference type="ARBA" id="ARBA00006702"/>
    </source>
</evidence>
<dbReference type="InterPro" id="IPR001932">
    <property type="entry name" value="PPM-type_phosphatase-like_dom"/>
</dbReference>
<evidence type="ECO:0000256" key="3">
    <source>
        <dbReference type="ARBA" id="ARBA00013081"/>
    </source>
</evidence>
<dbReference type="PANTHER" id="PTHR13832">
    <property type="entry name" value="PROTEIN PHOSPHATASE 2C"/>
    <property type="match status" value="1"/>
</dbReference>
<reference evidence="12 13" key="1">
    <citation type="journal article" date="2007" name="Science">
        <title>Sea anemone genome reveals ancestral eumetazoan gene repertoire and genomic organization.</title>
        <authorList>
            <person name="Putnam N.H."/>
            <person name="Srivastava M."/>
            <person name="Hellsten U."/>
            <person name="Dirks B."/>
            <person name="Chapman J."/>
            <person name="Salamov A."/>
            <person name="Terry A."/>
            <person name="Shapiro H."/>
            <person name="Lindquist E."/>
            <person name="Kapitonov V.V."/>
            <person name="Jurka J."/>
            <person name="Genikhovich G."/>
            <person name="Grigoriev I.V."/>
            <person name="Lucas S.M."/>
            <person name="Steele R.E."/>
            <person name="Finnerty J.R."/>
            <person name="Technau U."/>
            <person name="Martindale M.Q."/>
            <person name="Rokhsar D.S."/>
        </authorList>
    </citation>
    <scope>NUCLEOTIDE SEQUENCE [LARGE SCALE GENOMIC DNA]</scope>
    <source>
        <strain evidence="13">CH2 X CH6</strain>
    </source>
</reference>
<dbReference type="PROSITE" id="PS51746">
    <property type="entry name" value="PPM_2"/>
    <property type="match status" value="1"/>
</dbReference>
<dbReference type="CDD" id="cd00143">
    <property type="entry name" value="PP2Cc"/>
    <property type="match status" value="1"/>
</dbReference>
<keyword evidence="4" id="KW-0479">Metal-binding</keyword>
<evidence type="ECO:0000313" key="13">
    <source>
        <dbReference type="Proteomes" id="UP000001593"/>
    </source>
</evidence>
<dbReference type="PANTHER" id="PTHR13832:SF803">
    <property type="entry name" value="PROTEIN PHOSPHATASE 1G"/>
    <property type="match status" value="1"/>
</dbReference>
<dbReference type="EMBL" id="DS469896">
    <property type="protein sequence ID" value="EDO31490.1"/>
    <property type="molecule type" value="Genomic_DNA"/>
</dbReference>
<dbReference type="OMA" id="FYCANIG"/>
<sequence>MGAYLSKPKTEMNSVTESNSKMSYGASAMQGWRVSMEDAHTCLLDFDEDTSLFAVYDGHGGQEVAEYVSKHLPDVLRGDIGYKEGNTKQALIDTFLKVDESIVSEEGVDEKGVDEEGASEEPQDGEEEEEEEEESEEEEEEEEDEDGEGVLVKSDEAGYDSGTTAIVALVKDNNLTVANVGDSRCVLCRNGIALDMSIDHKPEDEKELNRIHKAGGKVTCEGRVNGGLNLSRALGDHSYKGQSELGAHEQQITAMPDIRQTTLTEADEFMVIACDGIWNVKNSQEVVDFVKQEMKNGEENLSSICEKLFDACLAPDTSGDGAGCDNMTCVIVSFKP</sequence>
<organism evidence="12 13">
    <name type="scientific">Nematostella vectensis</name>
    <name type="common">Starlet sea anemone</name>
    <dbReference type="NCBI Taxonomy" id="45351"/>
    <lineage>
        <taxon>Eukaryota</taxon>
        <taxon>Metazoa</taxon>
        <taxon>Cnidaria</taxon>
        <taxon>Anthozoa</taxon>
        <taxon>Hexacorallia</taxon>
        <taxon>Actiniaria</taxon>
        <taxon>Edwardsiidae</taxon>
        <taxon>Nematostella</taxon>
    </lineage>
</organism>
<evidence type="ECO:0000256" key="6">
    <source>
        <dbReference type="ARBA" id="ARBA00022842"/>
    </source>
</evidence>
<keyword evidence="7 9" id="KW-0904">Protein phosphatase</keyword>
<name>A7SXS4_NEMVE</name>
<keyword evidence="5 9" id="KW-0378">Hydrolase</keyword>
<dbReference type="GO" id="GO:0004722">
    <property type="term" value="F:protein serine/threonine phosphatase activity"/>
    <property type="evidence" value="ECO:0000318"/>
    <property type="project" value="GO_Central"/>
</dbReference>
<comment type="similarity">
    <text evidence="2 9">Belongs to the PP2C family.</text>
</comment>
<dbReference type="STRING" id="45351.A7SXS4"/>
<dbReference type="EC" id="3.1.3.16" evidence="3"/>
<dbReference type="PROSITE" id="PS01032">
    <property type="entry name" value="PPM_1"/>
    <property type="match status" value="1"/>
</dbReference>
<evidence type="ECO:0000256" key="9">
    <source>
        <dbReference type="RuleBase" id="RU003465"/>
    </source>
</evidence>
<evidence type="ECO:0000259" key="11">
    <source>
        <dbReference type="PROSITE" id="PS51746"/>
    </source>
</evidence>
<keyword evidence="6" id="KW-0460">Magnesium</keyword>
<evidence type="ECO:0000256" key="1">
    <source>
        <dbReference type="ARBA" id="ARBA00001936"/>
    </source>
</evidence>
<dbReference type="SUPFAM" id="SSF81606">
    <property type="entry name" value="PP2C-like"/>
    <property type="match status" value="1"/>
</dbReference>
<feature type="compositionally biased region" description="Acidic residues" evidence="10">
    <location>
        <begin position="105"/>
        <end position="148"/>
    </location>
</feature>
<keyword evidence="13" id="KW-1185">Reference proteome</keyword>
<feature type="non-terminal residue" evidence="12">
    <location>
        <position position="1"/>
    </location>
</feature>
<dbReference type="InterPro" id="IPR000222">
    <property type="entry name" value="PP2C_BS"/>
</dbReference>
<dbReference type="PhylomeDB" id="A7SXS4"/>
<evidence type="ECO:0000256" key="8">
    <source>
        <dbReference type="ARBA" id="ARBA00023211"/>
    </source>
</evidence>
<dbReference type="InterPro" id="IPR015655">
    <property type="entry name" value="PP2C"/>
</dbReference>
<feature type="region of interest" description="Disordered" evidence="10">
    <location>
        <begin position="105"/>
        <end position="157"/>
    </location>
</feature>
<dbReference type="eggNOG" id="KOG0698">
    <property type="taxonomic scope" value="Eukaryota"/>
</dbReference>
<protein>
    <recommendedName>
        <fullName evidence="3">protein-serine/threonine phosphatase</fullName>
        <ecNumber evidence="3">3.1.3.16</ecNumber>
    </recommendedName>
</protein>
<dbReference type="AlphaFoldDB" id="A7SXS4"/>
<dbReference type="SMART" id="SM00332">
    <property type="entry name" value="PP2Cc"/>
    <property type="match status" value="1"/>
</dbReference>
<proteinExistence type="inferred from homology"/>
<dbReference type="GO" id="GO:0007165">
    <property type="term" value="P:signal transduction"/>
    <property type="evidence" value="ECO:0000318"/>
    <property type="project" value="GO_Central"/>
</dbReference>
<evidence type="ECO:0000256" key="7">
    <source>
        <dbReference type="ARBA" id="ARBA00022912"/>
    </source>
</evidence>
<comment type="cofactor">
    <cofactor evidence="1">
        <name>Mn(2+)</name>
        <dbReference type="ChEBI" id="CHEBI:29035"/>
    </cofactor>
</comment>
<dbReference type="Proteomes" id="UP000001593">
    <property type="component" value="Unassembled WGS sequence"/>
</dbReference>
<keyword evidence="8" id="KW-0464">Manganese</keyword>